<evidence type="ECO:0000313" key="2">
    <source>
        <dbReference type="EMBL" id="GAA3667929.1"/>
    </source>
</evidence>
<proteinExistence type="predicted"/>
<sequence length="59" mass="6324">MVRSTPWSRPLSAGRVPAMPLDKTGPILTTRKPLLADLAPLHAHVSVTATPEREASLVL</sequence>
<feature type="region of interest" description="Disordered" evidence="1">
    <location>
        <begin position="1"/>
        <end position="25"/>
    </location>
</feature>
<organism evidence="2 3">
    <name type="scientific">Lentzea roselyniae</name>
    <dbReference type="NCBI Taxonomy" id="531940"/>
    <lineage>
        <taxon>Bacteria</taxon>
        <taxon>Bacillati</taxon>
        <taxon>Actinomycetota</taxon>
        <taxon>Actinomycetes</taxon>
        <taxon>Pseudonocardiales</taxon>
        <taxon>Pseudonocardiaceae</taxon>
        <taxon>Lentzea</taxon>
    </lineage>
</organism>
<evidence type="ECO:0000313" key="3">
    <source>
        <dbReference type="Proteomes" id="UP001500711"/>
    </source>
</evidence>
<protein>
    <submittedName>
        <fullName evidence="2">Uncharacterized protein</fullName>
    </submittedName>
</protein>
<dbReference type="EMBL" id="BAABBE010000021">
    <property type="protein sequence ID" value="GAA3667929.1"/>
    <property type="molecule type" value="Genomic_DNA"/>
</dbReference>
<name>A0ABP7BRD0_9PSEU</name>
<keyword evidence="3" id="KW-1185">Reference proteome</keyword>
<comment type="caution">
    <text evidence="2">The sequence shown here is derived from an EMBL/GenBank/DDBJ whole genome shotgun (WGS) entry which is preliminary data.</text>
</comment>
<dbReference type="Proteomes" id="UP001500711">
    <property type="component" value="Unassembled WGS sequence"/>
</dbReference>
<reference evidence="3" key="1">
    <citation type="journal article" date="2019" name="Int. J. Syst. Evol. Microbiol.">
        <title>The Global Catalogue of Microorganisms (GCM) 10K type strain sequencing project: providing services to taxonomists for standard genome sequencing and annotation.</title>
        <authorList>
            <consortium name="The Broad Institute Genomics Platform"/>
            <consortium name="The Broad Institute Genome Sequencing Center for Infectious Disease"/>
            <person name="Wu L."/>
            <person name="Ma J."/>
        </authorList>
    </citation>
    <scope>NUCLEOTIDE SEQUENCE [LARGE SCALE GENOMIC DNA]</scope>
    <source>
        <strain evidence="3">JCM 17494</strain>
    </source>
</reference>
<evidence type="ECO:0000256" key="1">
    <source>
        <dbReference type="SAM" id="MobiDB-lite"/>
    </source>
</evidence>
<accession>A0ABP7BRD0</accession>
<gene>
    <name evidence="2" type="ORF">GCM10022267_63140</name>
</gene>